<dbReference type="EMBL" id="CP017581">
    <property type="protein sequence ID" value="ARF49630.1"/>
    <property type="molecule type" value="Genomic_DNA"/>
</dbReference>
<evidence type="ECO:0000313" key="1">
    <source>
        <dbReference type="EMBL" id="ARF49630.1"/>
    </source>
</evidence>
<dbReference type="AlphaFoldDB" id="H3RBI6"/>
<name>H3RBI6_PANSE</name>
<dbReference type="RefSeq" id="WP_006118702.1">
    <property type="nucleotide sequence ID" value="NZ_AHIE01000008.1"/>
</dbReference>
<reference evidence="2" key="2">
    <citation type="submission" date="2012-01" db="EMBL/GenBank/DDBJ databases">
        <authorList>
            <person name="Biehl B.S."/>
            <person name="Ding Y."/>
            <person name="Dugan-Rocha S.P."/>
            <person name="Gibbs R.A."/>
            <person name="Glasner J.D."/>
            <person name="Kovar C."/>
            <person name="Muzny D.M."/>
            <person name="Neeno-Eckwall E.C."/>
            <person name="Perna N.T."/>
            <person name="Qin X."/>
            <person name="von Bodman S.B."/>
            <person name="Weinstock G.M."/>
        </authorList>
    </citation>
    <scope>NUCLEOTIDE SEQUENCE</scope>
    <source>
        <strain evidence="2">DC283</strain>
    </source>
</reference>
<evidence type="ECO:0000313" key="2">
    <source>
        <dbReference type="EMBL" id="EHU01325.1"/>
    </source>
</evidence>
<evidence type="ECO:0000313" key="3">
    <source>
        <dbReference type="Proteomes" id="UP000005050"/>
    </source>
</evidence>
<reference evidence="2 3" key="1">
    <citation type="journal article" date="2012" name="Mol. Microbiol.">
        <title>The genetic and structural basis of two distinct terminal side branch residues in stewartan and amylovoran exopolysaccharides and their potential role in host adaptation.</title>
        <authorList>
            <person name="Wang X."/>
            <person name="Yang F."/>
            <person name="von Bodman S.B."/>
        </authorList>
    </citation>
    <scope>NUCLEOTIDE SEQUENCE [LARGE SCALE GENOMIC DNA]</scope>
    <source>
        <strain evidence="2 3">DC283</strain>
    </source>
</reference>
<dbReference type="STRING" id="660596.DSJ_09940"/>
<sequence>MSINIDELNEAYTLSKSLNVIIKKMMDSLPPDQDDNSAAFYGLSHICESVTDNQGKAIQKLLKIDNN</sequence>
<dbReference type="PATRIC" id="fig|660596.6.peg.1337"/>
<reference evidence="1 4" key="3">
    <citation type="submission" date="2016-10" db="EMBL/GenBank/DDBJ databases">
        <title>Complete Genome Assembly of Pantoea stewartii subsp. stewartii DC283, a Corn Pathogen.</title>
        <authorList>
            <person name="Duong D.A."/>
            <person name="Stevens A.M."/>
            <person name="Jensen R.V."/>
        </authorList>
    </citation>
    <scope>NUCLEOTIDE SEQUENCE [LARGE SCALE GENOMIC DNA]</scope>
    <source>
        <strain evidence="1 4">DC283</strain>
    </source>
</reference>
<dbReference type="EMBL" id="AHIE01000008">
    <property type="protein sequence ID" value="EHU01325.1"/>
    <property type="molecule type" value="Genomic_DNA"/>
</dbReference>
<gene>
    <name evidence="2" type="ORF">CKS_4075</name>
    <name evidence="1" type="ORF">DSJ_09940</name>
</gene>
<protein>
    <submittedName>
        <fullName evidence="2">Uncharacterized protein</fullName>
    </submittedName>
</protein>
<organism evidence="2 3">
    <name type="scientific">Pantoea stewartii subsp. stewartii DC283</name>
    <dbReference type="NCBI Taxonomy" id="660596"/>
    <lineage>
        <taxon>Bacteria</taxon>
        <taxon>Pseudomonadati</taxon>
        <taxon>Pseudomonadota</taxon>
        <taxon>Gammaproteobacteria</taxon>
        <taxon>Enterobacterales</taxon>
        <taxon>Erwiniaceae</taxon>
        <taxon>Pantoea</taxon>
    </lineage>
</organism>
<keyword evidence="4" id="KW-1185">Reference proteome</keyword>
<dbReference type="Proteomes" id="UP000192380">
    <property type="component" value="Chromosome"/>
</dbReference>
<dbReference type="KEGG" id="pstw:DSJ_09940"/>
<accession>H3RBI6</accession>
<dbReference type="Proteomes" id="UP000005050">
    <property type="component" value="Unassembled WGS sequence"/>
</dbReference>
<evidence type="ECO:0000313" key="4">
    <source>
        <dbReference type="Proteomes" id="UP000192380"/>
    </source>
</evidence>
<proteinExistence type="predicted"/>